<dbReference type="GO" id="GO:0016874">
    <property type="term" value="F:ligase activity"/>
    <property type="evidence" value="ECO:0007669"/>
    <property type="project" value="UniProtKB-KW"/>
</dbReference>
<evidence type="ECO:0000256" key="2">
    <source>
        <dbReference type="ARBA" id="ARBA00022598"/>
    </source>
</evidence>
<dbReference type="InterPro" id="IPR001357">
    <property type="entry name" value="BRCT_dom"/>
</dbReference>
<evidence type="ECO:0000256" key="13">
    <source>
        <dbReference type="RuleBase" id="RU000618"/>
    </source>
</evidence>
<keyword evidence="4 12" id="KW-0479">Metal-binding</keyword>
<accession>A0ABQ4PX04</accession>
<dbReference type="PIRSF" id="PIRSF001604">
    <property type="entry name" value="LigA"/>
    <property type="match status" value="1"/>
</dbReference>
<keyword evidence="5 12" id="KW-0227">DNA damage</keyword>
<feature type="binding site" evidence="12">
    <location>
        <position position="187"/>
    </location>
    <ligand>
        <name>NAD(+)</name>
        <dbReference type="ChEBI" id="CHEBI:57540"/>
    </ligand>
</feature>
<dbReference type="PROSITE" id="PS01055">
    <property type="entry name" value="DNA_LIGASE_N1"/>
    <property type="match status" value="1"/>
</dbReference>
<dbReference type="InterPro" id="IPR033136">
    <property type="entry name" value="DNA_ligase_CS"/>
</dbReference>
<dbReference type="NCBIfam" id="TIGR00575">
    <property type="entry name" value="dnlj"/>
    <property type="match status" value="1"/>
</dbReference>
<keyword evidence="9 12" id="KW-0234">DNA repair</keyword>
<reference evidence="15" key="2">
    <citation type="journal article" date="2023" name="ISME Commun">
        <title>Characterization of a bloom-associated alphaproteobacterial lineage, 'Candidatus Phycosocius': insights into freshwater algal-bacterial interactions.</title>
        <authorList>
            <person name="Tanabe Y."/>
            <person name="Yamaguchi H."/>
            <person name="Yoshida M."/>
            <person name="Kai A."/>
            <person name="Okazaki Y."/>
        </authorList>
    </citation>
    <scope>NUCLEOTIDE SEQUENCE</scope>
    <source>
        <strain evidence="15">BOTRYCO-1</strain>
    </source>
</reference>
<name>A0ABQ4PX04_9PROT</name>
<dbReference type="CDD" id="cd00114">
    <property type="entry name" value="LIGANc"/>
    <property type="match status" value="1"/>
</dbReference>
<dbReference type="Pfam" id="PF00533">
    <property type="entry name" value="BRCT"/>
    <property type="match status" value="1"/>
</dbReference>
<dbReference type="InterPro" id="IPR013840">
    <property type="entry name" value="DNAligase_N"/>
</dbReference>
<feature type="binding site" evidence="12">
    <location>
        <position position="460"/>
    </location>
    <ligand>
        <name>Zn(2+)</name>
        <dbReference type="ChEBI" id="CHEBI:29105"/>
    </ligand>
</feature>
<feature type="binding site" evidence="12">
    <location>
        <begin position="44"/>
        <end position="48"/>
    </location>
    <ligand>
        <name>NAD(+)</name>
        <dbReference type="ChEBI" id="CHEBI:57540"/>
    </ligand>
</feature>
<proteinExistence type="inferred from homology"/>
<organism evidence="15 16">
    <name type="scientific">Candidatus Phycosocius spiralis</name>
    <dbReference type="NCBI Taxonomy" id="2815099"/>
    <lineage>
        <taxon>Bacteria</taxon>
        <taxon>Pseudomonadati</taxon>
        <taxon>Pseudomonadota</taxon>
        <taxon>Alphaproteobacteria</taxon>
        <taxon>Caulobacterales</taxon>
        <taxon>Caulobacterales incertae sedis</taxon>
        <taxon>Candidatus Phycosocius</taxon>
    </lineage>
</organism>
<evidence type="ECO:0000256" key="8">
    <source>
        <dbReference type="ARBA" id="ARBA00023027"/>
    </source>
</evidence>
<dbReference type="SUPFAM" id="SSF50249">
    <property type="entry name" value="Nucleic acid-binding proteins"/>
    <property type="match status" value="1"/>
</dbReference>
<dbReference type="CDD" id="cd17748">
    <property type="entry name" value="BRCT_DNA_ligase_like"/>
    <property type="match status" value="1"/>
</dbReference>
<evidence type="ECO:0000313" key="15">
    <source>
        <dbReference type="EMBL" id="GIU67552.1"/>
    </source>
</evidence>
<evidence type="ECO:0000256" key="6">
    <source>
        <dbReference type="ARBA" id="ARBA00022833"/>
    </source>
</evidence>
<dbReference type="Gene3D" id="2.40.50.140">
    <property type="entry name" value="Nucleic acid-binding proteins"/>
    <property type="match status" value="1"/>
</dbReference>
<comment type="catalytic activity">
    <reaction evidence="11 12 13">
        <text>NAD(+) + (deoxyribonucleotide)n-3'-hydroxyl + 5'-phospho-(deoxyribonucleotide)m = (deoxyribonucleotide)n+m + AMP + beta-nicotinamide D-nucleotide.</text>
        <dbReference type="EC" id="6.5.1.2"/>
    </reaction>
</comment>
<sequence>MNLAHHPVDSLTKEQAASELARLAQVIGENRRAYYQDDAPTLSDADYDALERRNRLIEERFPALVRPDSPSASVGSAASTKFAKIPHRMAMLSLDNAFTREDVNDFLGRAQRFLGLPDTALLSCTAEPKIDGLSLSVRYEKGQLAYAVTRGDGKEGEDVTANVLTMADIPKRLANSDWPEILEVRGEVYLSHQAFGALNQAQIAAGLPIYANPRNAAAGSLRQIDPAITAQRPLSFFAYTWGEISAPIGDTQVQAVANLAKWGFLTNQDMKLCASADELIAHYEDLGQRRGELGYDIDGVVYKINDLALQARLGIVTRFPRWAIAHKFPPEQAVTVLDAIDIQVGRTGALTPVARLRPVTVGGVVVSNATLHNEDFIAGKALDRVSGLPVRGGKDLRIGDHVVIQRAGDVIPQIVDILLDKRDSQSAPFAFPQICPCPLATPALRGGSDVGGEEEIVRRCTGEFACPFQRLRHLELFVSRKAFDIDGLGPRQLQDFFDQGLVKEPADIFKLAGHRDILAGQEGYGETSLNNLFAAIDRRRDIELSRFIFGLGVRHIGETTSGILARTFGSWRTFFDTVKRALADRSGEAYQQIATIGGLGPVACDALLDFFDEPHNQEAVERLLLEVVPRDAPPPVSDSAVAGLTIVFTGSLETMTRDEAKAQATRLGAKVAGSVSAKTDLVVAGPGAGSKLAKASELGVRVISEAEWAALIG</sequence>
<dbReference type="InterPro" id="IPR041663">
    <property type="entry name" value="DisA/LigA_HHH"/>
</dbReference>
<evidence type="ECO:0000259" key="14">
    <source>
        <dbReference type="PROSITE" id="PS50172"/>
    </source>
</evidence>
<comment type="similarity">
    <text evidence="12">Belongs to the NAD-dependent DNA ligase family. LigA subfamily.</text>
</comment>
<dbReference type="Gene3D" id="1.10.150.20">
    <property type="entry name" value="5' to 3' exonuclease, C-terminal subdomain"/>
    <property type="match status" value="2"/>
</dbReference>
<dbReference type="NCBIfam" id="NF005932">
    <property type="entry name" value="PRK07956.1"/>
    <property type="match status" value="1"/>
</dbReference>
<evidence type="ECO:0000256" key="12">
    <source>
        <dbReference type="HAMAP-Rule" id="MF_01588"/>
    </source>
</evidence>
<keyword evidence="8 12" id="KW-0520">NAD</keyword>
<dbReference type="Gene3D" id="3.30.470.30">
    <property type="entry name" value="DNA ligase/mRNA capping enzyme"/>
    <property type="match status" value="1"/>
</dbReference>
<comment type="caution">
    <text evidence="15">The sequence shown here is derived from an EMBL/GenBank/DDBJ whole genome shotgun (WGS) entry which is preliminary data.</text>
</comment>
<dbReference type="InterPro" id="IPR013839">
    <property type="entry name" value="DNAligase_adenylation"/>
</dbReference>
<keyword evidence="3 12" id="KW-0235">DNA replication</keyword>
<feature type="binding site" evidence="12">
    <location>
        <position position="127"/>
    </location>
    <ligand>
        <name>NAD(+)</name>
        <dbReference type="ChEBI" id="CHEBI:57540"/>
    </ligand>
</feature>
<dbReference type="Gene3D" id="1.10.287.610">
    <property type="entry name" value="Helix hairpin bin"/>
    <property type="match status" value="1"/>
</dbReference>
<dbReference type="SMART" id="SM00292">
    <property type="entry name" value="BRCT"/>
    <property type="match status" value="1"/>
</dbReference>
<dbReference type="SUPFAM" id="SSF52113">
    <property type="entry name" value="BRCT domain"/>
    <property type="match status" value="1"/>
</dbReference>
<dbReference type="RefSeq" id="WP_284360485.1">
    <property type="nucleotide sequence ID" value="NZ_BPFZ01000010.1"/>
</dbReference>
<dbReference type="SMART" id="SM00532">
    <property type="entry name" value="LIGANc"/>
    <property type="match status" value="1"/>
</dbReference>
<dbReference type="InterPro" id="IPR010994">
    <property type="entry name" value="RuvA_2-like"/>
</dbReference>
<dbReference type="Pfam" id="PF01653">
    <property type="entry name" value="DNA_ligase_aden"/>
    <property type="match status" value="1"/>
</dbReference>
<evidence type="ECO:0000256" key="5">
    <source>
        <dbReference type="ARBA" id="ARBA00022763"/>
    </source>
</evidence>
<comment type="function">
    <text evidence="1 12">DNA ligase that catalyzes the formation of phosphodiester linkages between 5'-phosphoryl and 3'-hydroxyl groups in double-stranded DNA using NAD as a coenzyme and as the energy source for the reaction. It is essential for DNA replication and repair of damaged DNA.</text>
</comment>
<feature type="active site" description="N6-AMP-lysine intermediate" evidence="12">
    <location>
        <position position="129"/>
    </location>
</feature>
<evidence type="ECO:0000256" key="9">
    <source>
        <dbReference type="ARBA" id="ARBA00023204"/>
    </source>
</evidence>
<dbReference type="PANTHER" id="PTHR23389:SF9">
    <property type="entry name" value="DNA LIGASE"/>
    <property type="match status" value="1"/>
</dbReference>
<dbReference type="PROSITE" id="PS01056">
    <property type="entry name" value="DNA_LIGASE_N2"/>
    <property type="match status" value="1"/>
</dbReference>
<comment type="caution">
    <text evidence="12">Lacks conserved residue(s) required for the propagation of feature annotation.</text>
</comment>
<evidence type="ECO:0000256" key="11">
    <source>
        <dbReference type="ARBA" id="ARBA00034005"/>
    </source>
</evidence>
<dbReference type="EC" id="6.5.1.2" evidence="12 13"/>
<feature type="binding site" evidence="12">
    <location>
        <position position="303"/>
    </location>
    <ligand>
        <name>NAD(+)</name>
        <dbReference type="ChEBI" id="CHEBI:57540"/>
    </ligand>
</feature>
<dbReference type="Pfam" id="PF03120">
    <property type="entry name" value="OB_DNA_ligase"/>
    <property type="match status" value="1"/>
</dbReference>
<keyword evidence="2 12" id="KW-0436">Ligase</keyword>
<dbReference type="InterPro" id="IPR012340">
    <property type="entry name" value="NA-bd_OB-fold"/>
</dbReference>
<feature type="binding site" evidence="12">
    <location>
        <position position="327"/>
    </location>
    <ligand>
        <name>NAD(+)</name>
        <dbReference type="ChEBI" id="CHEBI:57540"/>
    </ligand>
</feature>
<evidence type="ECO:0000313" key="16">
    <source>
        <dbReference type="Proteomes" id="UP001161064"/>
    </source>
</evidence>
<keyword evidence="16" id="KW-1185">Reference proteome</keyword>
<keyword evidence="10 12" id="KW-0464">Manganese</keyword>
<dbReference type="PROSITE" id="PS50172">
    <property type="entry name" value="BRCT"/>
    <property type="match status" value="1"/>
</dbReference>
<dbReference type="Gene3D" id="3.40.50.10190">
    <property type="entry name" value="BRCT domain"/>
    <property type="match status" value="1"/>
</dbReference>
<feature type="binding site" evidence="12">
    <location>
        <position position="466"/>
    </location>
    <ligand>
        <name>Zn(2+)</name>
        <dbReference type="ChEBI" id="CHEBI:29105"/>
    </ligand>
</feature>
<feature type="binding site" evidence="12">
    <location>
        <begin position="93"/>
        <end position="94"/>
    </location>
    <ligand>
        <name>NAD(+)</name>
        <dbReference type="ChEBI" id="CHEBI:57540"/>
    </ligand>
</feature>
<dbReference type="InterPro" id="IPR018239">
    <property type="entry name" value="DNA_ligase_AS"/>
</dbReference>
<evidence type="ECO:0000256" key="4">
    <source>
        <dbReference type="ARBA" id="ARBA00022723"/>
    </source>
</evidence>
<keyword evidence="7 12" id="KW-0460">Magnesium</keyword>
<gene>
    <name evidence="12 15" type="primary">ligA</name>
    <name evidence="15" type="ORF">PsB1_1706</name>
</gene>
<protein>
    <recommendedName>
        <fullName evidence="12 13">DNA ligase</fullName>
        <ecNumber evidence="12 13">6.5.1.2</ecNumber>
    </recommendedName>
    <alternativeName>
        <fullName evidence="12">Polydeoxyribonucleotide synthase [NAD(+)]</fullName>
    </alternativeName>
</protein>
<feature type="binding site" evidence="12">
    <location>
        <position position="150"/>
    </location>
    <ligand>
        <name>NAD(+)</name>
        <dbReference type="ChEBI" id="CHEBI:57540"/>
    </ligand>
</feature>
<dbReference type="Pfam" id="PF12826">
    <property type="entry name" value="HHH_2"/>
    <property type="match status" value="1"/>
</dbReference>
<dbReference type="InterPro" id="IPR036420">
    <property type="entry name" value="BRCT_dom_sf"/>
</dbReference>
<dbReference type="InterPro" id="IPR001679">
    <property type="entry name" value="DNA_ligase"/>
</dbReference>
<evidence type="ECO:0000256" key="1">
    <source>
        <dbReference type="ARBA" id="ARBA00004067"/>
    </source>
</evidence>
<dbReference type="HAMAP" id="MF_01588">
    <property type="entry name" value="DNA_ligase_A"/>
    <property type="match status" value="1"/>
</dbReference>
<reference evidence="15" key="1">
    <citation type="submission" date="2021-05" db="EMBL/GenBank/DDBJ databases">
        <authorList>
            <person name="Tanabe Y."/>
        </authorList>
    </citation>
    <scope>NUCLEOTIDE SEQUENCE</scope>
    <source>
        <strain evidence="15">BOTRYCO-1</strain>
    </source>
</reference>
<comment type="cofactor">
    <cofactor evidence="12">
        <name>Mg(2+)</name>
        <dbReference type="ChEBI" id="CHEBI:18420"/>
    </cofactor>
    <cofactor evidence="12">
        <name>Mn(2+)</name>
        <dbReference type="ChEBI" id="CHEBI:29035"/>
    </cofactor>
</comment>
<evidence type="ECO:0000256" key="7">
    <source>
        <dbReference type="ARBA" id="ARBA00022842"/>
    </source>
</evidence>
<dbReference type="Proteomes" id="UP001161064">
    <property type="component" value="Unassembled WGS sequence"/>
</dbReference>
<evidence type="ECO:0000256" key="3">
    <source>
        <dbReference type="ARBA" id="ARBA00022705"/>
    </source>
</evidence>
<keyword evidence="6 12" id="KW-0862">Zinc</keyword>
<dbReference type="SUPFAM" id="SSF56091">
    <property type="entry name" value="DNA ligase/mRNA capping enzyme, catalytic domain"/>
    <property type="match status" value="1"/>
</dbReference>
<dbReference type="InterPro" id="IPR004150">
    <property type="entry name" value="NAD_DNA_ligase_OB"/>
</dbReference>
<dbReference type="PANTHER" id="PTHR23389">
    <property type="entry name" value="CHROMOSOME TRANSMISSION FIDELITY FACTOR 18"/>
    <property type="match status" value="1"/>
</dbReference>
<evidence type="ECO:0000256" key="10">
    <source>
        <dbReference type="ARBA" id="ARBA00023211"/>
    </source>
</evidence>
<dbReference type="SUPFAM" id="SSF47781">
    <property type="entry name" value="RuvA domain 2-like"/>
    <property type="match status" value="1"/>
</dbReference>
<feature type="domain" description="BRCT" evidence="14">
    <location>
        <begin position="636"/>
        <end position="708"/>
    </location>
</feature>
<dbReference type="EMBL" id="BPFZ01000010">
    <property type="protein sequence ID" value="GIU67552.1"/>
    <property type="molecule type" value="Genomic_DNA"/>
</dbReference>
<feature type="binding site" evidence="12">
    <location>
        <position position="435"/>
    </location>
    <ligand>
        <name>Zn(2+)</name>
        <dbReference type="ChEBI" id="CHEBI:29105"/>
    </ligand>
</feature>